<dbReference type="GeneID" id="85306741"/>
<proteinExistence type="predicted"/>
<protein>
    <submittedName>
        <fullName evidence="2">Uncharacterized protein</fullName>
    </submittedName>
</protein>
<dbReference type="EMBL" id="MU839051">
    <property type="protein sequence ID" value="KAK1761787.1"/>
    <property type="molecule type" value="Genomic_DNA"/>
</dbReference>
<comment type="caution">
    <text evidence="2">The sequence shown here is derived from an EMBL/GenBank/DDBJ whole genome shotgun (WGS) entry which is preliminary data.</text>
</comment>
<feature type="compositionally biased region" description="Basic and acidic residues" evidence="1">
    <location>
        <begin position="45"/>
        <end position="58"/>
    </location>
</feature>
<feature type="compositionally biased region" description="Acidic residues" evidence="1">
    <location>
        <begin position="72"/>
        <end position="86"/>
    </location>
</feature>
<dbReference type="Proteomes" id="UP001244011">
    <property type="component" value="Unassembled WGS sequence"/>
</dbReference>
<evidence type="ECO:0000313" key="2">
    <source>
        <dbReference type="EMBL" id="KAK1761787.1"/>
    </source>
</evidence>
<name>A0AAJ0FC55_9PEZI</name>
<dbReference type="RefSeq" id="XP_060278000.1">
    <property type="nucleotide sequence ID" value="XM_060423554.1"/>
</dbReference>
<keyword evidence="3" id="KW-1185">Reference proteome</keyword>
<sequence length="86" mass="10071">MCWEIWYHYTCGHIKSGEAFQERYEHCDDWTAGQEEESCPNFDPNQEHESRDEDRKCPECQYMTPPSSAEPSSEEDGGEEEEEEAS</sequence>
<dbReference type="AlphaFoldDB" id="A0AAJ0FC55"/>
<gene>
    <name evidence="2" type="ORF">QBC33DRAFT_317383</name>
</gene>
<evidence type="ECO:0000256" key="1">
    <source>
        <dbReference type="SAM" id="MobiDB-lite"/>
    </source>
</evidence>
<reference evidence="2" key="1">
    <citation type="submission" date="2023-06" db="EMBL/GenBank/DDBJ databases">
        <title>Genome-scale phylogeny and comparative genomics of the fungal order Sordariales.</title>
        <authorList>
            <consortium name="Lawrence Berkeley National Laboratory"/>
            <person name="Hensen N."/>
            <person name="Bonometti L."/>
            <person name="Westerberg I."/>
            <person name="Brannstrom I.O."/>
            <person name="Guillou S."/>
            <person name="Cros-Aarteil S."/>
            <person name="Calhoun S."/>
            <person name="Haridas S."/>
            <person name="Kuo A."/>
            <person name="Mondo S."/>
            <person name="Pangilinan J."/>
            <person name="Riley R."/>
            <person name="Labutti K."/>
            <person name="Andreopoulos B."/>
            <person name="Lipzen A."/>
            <person name="Chen C."/>
            <person name="Yanf M."/>
            <person name="Daum C."/>
            <person name="Ng V."/>
            <person name="Clum A."/>
            <person name="Steindorff A."/>
            <person name="Ohm R."/>
            <person name="Martin F."/>
            <person name="Silar P."/>
            <person name="Natvig D."/>
            <person name="Lalanne C."/>
            <person name="Gautier V."/>
            <person name="Ament-Velasquez S.L."/>
            <person name="Kruys A."/>
            <person name="Hutchinson M.I."/>
            <person name="Powell A.J."/>
            <person name="Barry K."/>
            <person name="Miller A.N."/>
            <person name="Grigoriev I.V."/>
            <person name="Debuchy R."/>
            <person name="Gladieux P."/>
            <person name="Thoren M.H."/>
            <person name="Johannesson H."/>
        </authorList>
    </citation>
    <scope>NUCLEOTIDE SEQUENCE</scope>
    <source>
        <strain evidence="2">8032-3</strain>
    </source>
</reference>
<accession>A0AAJ0FC55</accession>
<organism evidence="2 3">
    <name type="scientific">Phialemonium atrogriseum</name>
    <dbReference type="NCBI Taxonomy" id="1093897"/>
    <lineage>
        <taxon>Eukaryota</taxon>
        <taxon>Fungi</taxon>
        <taxon>Dikarya</taxon>
        <taxon>Ascomycota</taxon>
        <taxon>Pezizomycotina</taxon>
        <taxon>Sordariomycetes</taxon>
        <taxon>Sordariomycetidae</taxon>
        <taxon>Cephalothecales</taxon>
        <taxon>Cephalothecaceae</taxon>
        <taxon>Phialemonium</taxon>
    </lineage>
</organism>
<evidence type="ECO:0000313" key="3">
    <source>
        <dbReference type="Proteomes" id="UP001244011"/>
    </source>
</evidence>
<feature type="region of interest" description="Disordered" evidence="1">
    <location>
        <begin position="34"/>
        <end position="86"/>
    </location>
</feature>